<dbReference type="Proteomes" id="UP001157502">
    <property type="component" value="Chromosome 11"/>
</dbReference>
<organism evidence="1 2">
    <name type="scientific">Dallia pectoralis</name>
    <name type="common">Alaska blackfish</name>
    <dbReference type="NCBI Taxonomy" id="75939"/>
    <lineage>
        <taxon>Eukaryota</taxon>
        <taxon>Metazoa</taxon>
        <taxon>Chordata</taxon>
        <taxon>Craniata</taxon>
        <taxon>Vertebrata</taxon>
        <taxon>Euteleostomi</taxon>
        <taxon>Actinopterygii</taxon>
        <taxon>Neopterygii</taxon>
        <taxon>Teleostei</taxon>
        <taxon>Protacanthopterygii</taxon>
        <taxon>Esociformes</taxon>
        <taxon>Umbridae</taxon>
        <taxon>Dallia</taxon>
    </lineage>
</organism>
<evidence type="ECO:0000313" key="2">
    <source>
        <dbReference type="Proteomes" id="UP001157502"/>
    </source>
</evidence>
<sequence>MSWDCGLRYMFSVSPALQPGSEGRMPDKEDLSHLEMVQKLAKDGCRFLRNHGNDKAPPERTTESQFLEANMEINSHGRNLSYSLLDDIH</sequence>
<dbReference type="EMBL" id="CM055738">
    <property type="protein sequence ID" value="KAJ8004761.1"/>
    <property type="molecule type" value="Genomic_DNA"/>
</dbReference>
<reference evidence="1" key="1">
    <citation type="submission" date="2021-05" db="EMBL/GenBank/DDBJ databases">
        <authorList>
            <person name="Pan Q."/>
            <person name="Jouanno E."/>
            <person name="Zahm M."/>
            <person name="Klopp C."/>
            <person name="Cabau C."/>
            <person name="Louis A."/>
            <person name="Berthelot C."/>
            <person name="Parey E."/>
            <person name="Roest Crollius H."/>
            <person name="Montfort J."/>
            <person name="Robinson-Rechavi M."/>
            <person name="Bouchez O."/>
            <person name="Lampietro C."/>
            <person name="Lopez Roques C."/>
            <person name="Donnadieu C."/>
            <person name="Postlethwait J."/>
            <person name="Bobe J."/>
            <person name="Dillon D."/>
            <person name="Chandos A."/>
            <person name="von Hippel F."/>
            <person name="Guiguen Y."/>
        </authorList>
    </citation>
    <scope>NUCLEOTIDE SEQUENCE</scope>
    <source>
        <strain evidence="1">YG-Jan2019</strain>
    </source>
</reference>
<proteinExistence type="predicted"/>
<evidence type="ECO:0000313" key="1">
    <source>
        <dbReference type="EMBL" id="KAJ8004761.1"/>
    </source>
</evidence>
<accession>A0ACC2GMR5</accession>
<protein>
    <submittedName>
        <fullName evidence="1">Uncharacterized protein</fullName>
    </submittedName>
</protein>
<gene>
    <name evidence="1" type="ORF">DPEC_G00139640</name>
</gene>
<comment type="caution">
    <text evidence="1">The sequence shown here is derived from an EMBL/GenBank/DDBJ whole genome shotgun (WGS) entry which is preliminary data.</text>
</comment>
<name>A0ACC2GMR5_DALPE</name>
<keyword evidence="2" id="KW-1185">Reference proteome</keyword>